<dbReference type="OrthoDB" id="1302580at2759"/>
<organism evidence="2 3">
    <name type="scientific">Mucuna pruriens</name>
    <name type="common">Velvet bean</name>
    <name type="synonym">Dolichos pruriens</name>
    <dbReference type="NCBI Taxonomy" id="157652"/>
    <lineage>
        <taxon>Eukaryota</taxon>
        <taxon>Viridiplantae</taxon>
        <taxon>Streptophyta</taxon>
        <taxon>Embryophyta</taxon>
        <taxon>Tracheophyta</taxon>
        <taxon>Spermatophyta</taxon>
        <taxon>Magnoliopsida</taxon>
        <taxon>eudicotyledons</taxon>
        <taxon>Gunneridae</taxon>
        <taxon>Pentapetalae</taxon>
        <taxon>rosids</taxon>
        <taxon>fabids</taxon>
        <taxon>Fabales</taxon>
        <taxon>Fabaceae</taxon>
        <taxon>Papilionoideae</taxon>
        <taxon>50 kb inversion clade</taxon>
        <taxon>NPAAA clade</taxon>
        <taxon>indigoferoid/millettioid clade</taxon>
        <taxon>Phaseoleae</taxon>
        <taxon>Mucuna</taxon>
    </lineage>
</organism>
<evidence type="ECO:0000256" key="1">
    <source>
        <dbReference type="SAM" id="Coils"/>
    </source>
</evidence>
<accession>A0A371E528</accession>
<dbReference type="EMBL" id="QJKJ01016330">
    <property type="protein sequence ID" value="RDX61136.1"/>
    <property type="molecule type" value="Genomic_DNA"/>
</dbReference>
<comment type="caution">
    <text evidence="2">The sequence shown here is derived from an EMBL/GenBank/DDBJ whole genome shotgun (WGS) entry which is preliminary data.</text>
</comment>
<evidence type="ECO:0000313" key="3">
    <source>
        <dbReference type="Proteomes" id="UP000257109"/>
    </source>
</evidence>
<dbReference type="AlphaFoldDB" id="A0A371E528"/>
<feature type="coiled-coil region" evidence="1">
    <location>
        <begin position="55"/>
        <end position="107"/>
    </location>
</feature>
<gene>
    <name evidence="2" type="ORF">CR513_60664</name>
</gene>
<sequence>MEKDTYANDSPSASIHDDDIYYDIVGGKNGKENVYGLGRLSNKFTCSTHVNGKATREMRKTIHKLNNELIAKEAKKKPLGENMVQLMHNHKEQSEQIHHQSEKMEQQI</sequence>
<evidence type="ECO:0000313" key="2">
    <source>
        <dbReference type="EMBL" id="RDX61136.1"/>
    </source>
</evidence>
<feature type="non-terminal residue" evidence="2">
    <location>
        <position position="1"/>
    </location>
</feature>
<proteinExistence type="predicted"/>
<name>A0A371E528_MUCPR</name>
<keyword evidence="1" id="KW-0175">Coiled coil</keyword>
<dbReference type="Proteomes" id="UP000257109">
    <property type="component" value="Unassembled WGS sequence"/>
</dbReference>
<protein>
    <submittedName>
        <fullName evidence="2">Uncharacterized protein</fullName>
    </submittedName>
</protein>
<keyword evidence="3" id="KW-1185">Reference proteome</keyword>
<reference evidence="2" key="1">
    <citation type="submission" date="2018-05" db="EMBL/GenBank/DDBJ databases">
        <title>Draft genome of Mucuna pruriens seed.</title>
        <authorList>
            <person name="Nnadi N.E."/>
            <person name="Vos R."/>
            <person name="Hasami M.H."/>
            <person name="Devisetty U.K."/>
            <person name="Aguiy J.C."/>
        </authorList>
    </citation>
    <scope>NUCLEOTIDE SEQUENCE [LARGE SCALE GENOMIC DNA]</scope>
    <source>
        <strain evidence="2">JCA_2017</strain>
    </source>
</reference>